<dbReference type="RefSeq" id="WP_378319347.1">
    <property type="nucleotide sequence ID" value="NZ_JBHUHY010000003.1"/>
</dbReference>
<evidence type="ECO:0000313" key="2">
    <source>
        <dbReference type="EMBL" id="MFD2186372.1"/>
    </source>
</evidence>
<dbReference type="InterPro" id="IPR036513">
    <property type="entry name" value="STAS_dom_sf"/>
</dbReference>
<dbReference type="SUPFAM" id="SSF52091">
    <property type="entry name" value="SpoIIaa-like"/>
    <property type="match status" value="1"/>
</dbReference>
<accession>A0ABW5AV75</accession>
<reference evidence="3" key="1">
    <citation type="journal article" date="2019" name="Int. J. Syst. Evol. Microbiol.">
        <title>The Global Catalogue of Microorganisms (GCM) 10K type strain sequencing project: providing services to taxonomists for standard genome sequencing and annotation.</title>
        <authorList>
            <consortium name="The Broad Institute Genomics Platform"/>
            <consortium name="The Broad Institute Genome Sequencing Center for Infectious Disease"/>
            <person name="Wu L."/>
            <person name="Ma J."/>
        </authorList>
    </citation>
    <scope>NUCLEOTIDE SEQUENCE [LARGE SCALE GENOMIC DNA]</scope>
    <source>
        <strain evidence="3">DT92</strain>
    </source>
</reference>
<dbReference type="EMBL" id="JBHUHY010000003">
    <property type="protein sequence ID" value="MFD2186372.1"/>
    <property type="molecule type" value="Genomic_DNA"/>
</dbReference>
<dbReference type="Pfam" id="PF01740">
    <property type="entry name" value="STAS"/>
    <property type="match status" value="1"/>
</dbReference>
<evidence type="ECO:0000313" key="3">
    <source>
        <dbReference type="Proteomes" id="UP001597344"/>
    </source>
</evidence>
<organism evidence="2 3">
    <name type="scientific">Aquimarina celericrescens</name>
    <dbReference type="NCBI Taxonomy" id="1964542"/>
    <lineage>
        <taxon>Bacteria</taxon>
        <taxon>Pseudomonadati</taxon>
        <taxon>Bacteroidota</taxon>
        <taxon>Flavobacteriia</taxon>
        <taxon>Flavobacteriales</taxon>
        <taxon>Flavobacteriaceae</taxon>
        <taxon>Aquimarina</taxon>
    </lineage>
</organism>
<dbReference type="Gene3D" id="3.30.750.24">
    <property type="entry name" value="STAS domain"/>
    <property type="match status" value="1"/>
</dbReference>
<name>A0ABW5AV75_9FLAO</name>
<evidence type="ECO:0000259" key="1">
    <source>
        <dbReference type="PROSITE" id="PS50801"/>
    </source>
</evidence>
<comment type="caution">
    <text evidence="2">The sequence shown here is derived from an EMBL/GenBank/DDBJ whole genome shotgun (WGS) entry which is preliminary data.</text>
</comment>
<sequence length="98" mass="11107">MALQITNNQGVFEINGNIISENSKSLQSHFEQLLHKTDSVFISVDNVKKIDVSGINVLTKLYKSAMKNNKIFFIIGKENEVVKKAFGKVNYILRSDFL</sequence>
<feature type="domain" description="STAS" evidence="1">
    <location>
        <begin position="1"/>
        <end position="98"/>
    </location>
</feature>
<dbReference type="Proteomes" id="UP001597344">
    <property type="component" value="Unassembled WGS sequence"/>
</dbReference>
<keyword evidence="3" id="KW-1185">Reference proteome</keyword>
<proteinExistence type="predicted"/>
<gene>
    <name evidence="2" type="ORF">ACFSJT_06175</name>
</gene>
<dbReference type="InterPro" id="IPR002645">
    <property type="entry name" value="STAS_dom"/>
</dbReference>
<dbReference type="PROSITE" id="PS50801">
    <property type="entry name" value="STAS"/>
    <property type="match status" value="1"/>
</dbReference>
<protein>
    <submittedName>
        <fullName evidence="2">STAS domain-containing protein</fullName>
    </submittedName>
</protein>